<gene>
    <name evidence="1" type="ORF">UFOPK3773_02246</name>
    <name evidence="2" type="ORF">UFOPK3992_01693</name>
</gene>
<dbReference type="EMBL" id="CAFBNF010000364">
    <property type="protein sequence ID" value="CAB4964340.1"/>
    <property type="molecule type" value="Genomic_DNA"/>
</dbReference>
<organism evidence="1">
    <name type="scientific">freshwater metagenome</name>
    <dbReference type="NCBI Taxonomy" id="449393"/>
    <lineage>
        <taxon>unclassified sequences</taxon>
        <taxon>metagenomes</taxon>
        <taxon>ecological metagenomes</taxon>
    </lineage>
</organism>
<evidence type="ECO:0000313" key="1">
    <source>
        <dbReference type="EMBL" id="CAB4964340.1"/>
    </source>
</evidence>
<accession>A0A6J7L7W5</accession>
<evidence type="ECO:0000313" key="2">
    <source>
        <dbReference type="EMBL" id="CAB5020669.1"/>
    </source>
</evidence>
<sequence length="132" mass="14073">MKVCQGGAGRSASSQYARETDDVINYRLAFLTKGDCPPTGLSDLVEVPTDWGCCGFAGDRGLLHPELTASATATQAAQIRGLDAAAHASANRTCEIGMTRATKRPYAHIVEYLACAHALFPAPRITEPNKEH</sequence>
<name>A0A6J7L7W5_9ZZZZ</name>
<reference evidence="1" key="1">
    <citation type="submission" date="2020-05" db="EMBL/GenBank/DDBJ databases">
        <authorList>
            <person name="Chiriac C."/>
            <person name="Salcher M."/>
            <person name="Ghai R."/>
            <person name="Kavagutti S V."/>
        </authorList>
    </citation>
    <scope>NUCLEOTIDE SEQUENCE</scope>
</reference>
<dbReference type="EMBL" id="CAFBOZ010000285">
    <property type="protein sequence ID" value="CAB5020669.1"/>
    <property type="molecule type" value="Genomic_DNA"/>
</dbReference>
<dbReference type="AlphaFoldDB" id="A0A6J7L7W5"/>
<proteinExistence type="predicted"/>
<protein>
    <submittedName>
        <fullName evidence="1">Unannotated protein</fullName>
    </submittedName>
</protein>